<dbReference type="InterPro" id="IPR026444">
    <property type="entry name" value="Secre_tail"/>
</dbReference>
<accession>A0A1M6ABG6</accession>
<organism evidence="3 4">
    <name type="scientific">Aquimarina spongiae</name>
    <dbReference type="NCBI Taxonomy" id="570521"/>
    <lineage>
        <taxon>Bacteria</taxon>
        <taxon>Pseudomonadati</taxon>
        <taxon>Bacteroidota</taxon>
        <taxon>Flavobacteriia</taxon>
        <taxon>Flavobacteriales</taxon>
        <taxon>Flavobacteriaceae</taxon>
        <taxon>Aquimarina</taxon>
    </lineage>
</organism>
<evidence type="ECO:0000313" key="3">
    <source>
        <dbReference type="EMBL" id="SHI33718.1"/>
    </source>
</evidence>
<dbReference type="InterPro" id="IPR025667">
    <property type="entry name" value="SprB_repeat"/>
</dbReference>
<evidence type="ECO:0000256" key="1">
    <source>
        <dbReference type="ARBA" id="ARBA00022729"/>
    </source>
</evidence>
<dbReference type="Proteomes" id="UP000184432">
    <property type="component" value="Unassembled WGS sequence"/>
</dbReference>
<dbReference type="Gene3D" id="2.60.40.740">
    <property type="match status" value="2"/>
</dbReference>
<dbReference type="RefSeq" id="WP_073312691.1">
    <property type="nucleotide sequence ID" value="NZ_FQYP01000001.1"/>
</dbReference>
<protein>
    <submittedName>
        <fullName evidence="3">Por secretion system C-terminal sorting domain-containing protein</fullName>
    </submittedName>
</protein>
<keyword evidence="1 2" id="KW-0732">Signal</keyword>
<feature type="chain" id="PRO_5012906526" evidence="2">
    <location>
        <begin position="19"/>
        <end position="1119"/>
    </location>
</feature>
<name>A0A1M6ABG6_9FLAO</name>
<feature type="signal peptide" evidence="2">
    <location>
        <begin position="1"/>
        <end position="18"/>
    </location>
</feature>
<evidence type="ECO:0000256" key="2">
    <source>
        <dbReference type="SAM" id="SignalP"/>
    </source>
</evidence>
<proteinExistence type="predicted"/>
<dbReference type="STRING" id="570521.SAMN04488508_101200"/>
<dbReference type="NCBIfam" id="TIGR04183">
    <property type="entry name" value="Por_Secre_tail"/>
    <property type="match status" value="1"/>
</dbReference>
<dbReference type="AlphaFoldDB" id="A0A1M6ABG6"/>
<evidence type="ECO:0000313" key="4">
    <source>
        <dbReference type="Proteomes" id="UP000184432"/>
    </source>
</evidence>
<gene>
    <name evidence="3" type="ORF">SAMN04488508_101200</name>
</gene>
<dbReference type="EMBL" id="FQYP01000001">
    <property type="protein sequence ID" value="SHI33718.1"/>
    <property type="molecule type" value="Genomic_DNA"/>
</dbReference>
<keyword evidence="4" id="KW-1185">Reference proteome</keyword>
<dbReference type="Pfam" id="PF13573">
    <property type="entry name" value="SprB"/>
    <property type="match status" value="3"/>
</dbReference>
<reference evidence="4" key="1">
    <citation type="submission" date="2016-11" db="EMBL/GenBank/DDBJ databases">
        <authorList>
            <person name="Varghese N."/>
            <person name="Submissions S."/>
        </authorList>
    </citation>
    <scope>NUCLEOTIDE SEQUENCE [LARGE SCALE GENOMIC DNA]</scope>
    <source>
        <strain evidence="4">DSM 22623</strain>
    </source>
</reference>
<dbReference type="OrthoDB" id="7794186at2"/>
<sequence>MKKLFTIFLLCFSGVVLAQETVVKITNYNYSSSFRDRRCGETIRLTAFYVGGGEEIFVDVSNDAARNYTGGTYRLNGIVERVELYAFARDARNQGIGTTCRRGRNVEDTQSRNTPMDPCSSAFYNIVHSNSNDVSQSVNFTLDAVPVPAVSRATASDRVGFEDPLTINSSAGYNTSVYNWQYGFNGTDWFELPIPNAQNPTFTLEDFLTEAVIGNTILFRIRACNQESSNVVSYVVRKSAPHIIGQRTRDVTCYDSIDASGNGDGEIILTFDRALDPALDNVSFSVIDLRTNSPVKNVNNIDTFGPGNTFTIDGLPASTPGFGFRVDILGFYNGIEYFTEAPNHTTTFEIDRPTPVAFVGEPGNDANHVDVWCFGGSDGTIDLEAQGGVEGYEYLIRVQGEVWDETQWTAFAGRFTHTIQGLPTNTYEIRIRDANECEAKEQINVAGEIRLGDIIVKTVIIDQPSEALDVEFSLINEPRAFGFEDGRIRARIFGGTSESDGSYVFEWRDASGATLSTINTNVLPANEGYEVILHSVGEGTYTLSAWDTNFNSATDKDGCFFINASYTLEQPDPLQVQIDIYNPISCHIENEYNDGVDFNDPLGIPDQFQDGALIATVTGGVPFDKFASAVGQCRSDLRRYCYRWKKEINGVWQDIAVNDSIINNLSVGNYALNVEDSNGIVLGTYEAYNLPDGSQEYRLTQAIDSTRFLPQPDRLELSFDRTVVTCANGDDGEATVFVQGGTSPYTYEWSNGETTPTITGLIGGTYLVFITDAKGCQIEGSILIDQPNGLEITPVIERAPTCFEGNDGQIDINVTGGNPPYTYLWSTGSTGTSISGLTEGSYSIEVTDRKGCKAFYQSNLVDPDPVFVNLEPQRSLCQDQSVLLDITIDDLGAVYSWSSDNGFSSAESNVELTQAGRYIATITTSLGCIGISEINIDVFDTPIDSDFLITTQAFTGEEVILVNVSDPIGESVDWTIPDGVEVVSMTNEQLILVFEEEGAYEINLRSYQRDCYQDFMKTILVQPAIESPDPAGPQQDFIQEFIVFPNPNSGTFRTQISLEEDSNISLKIISLMSGVTLHERTEKDNRDFLLDYNVSLPTGVYLLLLETPKGSETRKLVFE</sequence>